<gene>
    <name evidence="5" type="ORF">FHS34_007564</name>
</gene>
<dbReference type="CDD" id="cd02440">
    <property type="entry name" value="AdoMet_MTases"/>
    <property type="match status" value="1"/>
</dbReference>
<feature type="domain" description="Methyltransferase" evidence="4">
    <location>
        <begin position="56"/>
        <end position="149"/>
    </location>
</feature>
<keyword evidence="6" id="KW-1185">Reference proteome</keyword>
<evidence type="ECO:0000313" key="5">
    <source>
        <dbReference type="EMBL" id="MBB5932055.1"/>
    </source>
</evidence>
<proteinExistence type="predicted"/>
<keyword evidence="2 5" id="KW-0808">Transferase</keyword>
<dbReference type="Proteomes" id="UP000585836">
    <property type="component" value="Unassembled WGS sequence"/>
</dbReference>
<dbReference type="AlphaFoldDB" id="A0A7W9UUT8"/>
<accession>A0A7W9UUT8</accession>
<dbReference type="PANTHER" id="PTHR43464">
    <property type="entry name" value="METHYLTRANSFERASE"/>
    <property type="match status" value="1"/>
</dbReference>
<name>A0A7W9UUT8_9ACTN</name>
<dbReference type="Pfam" id="PF13649">
    <property type="entry name" value="Methyltransf_25"/>
    <property type="match status" value="1"/>
</dbReference>
<dbReference type="RefSeq" id="WP_184974047.1">
    <property type="nucleotide sequence ID" value="NZ_JACHJK010000021.1"/>
</dbReference>
<dbReference type="PANTHER" id="PTHR43464:SF19">
    <property type="entry name" value="UBIQUINONE BIOSYNTHESIS O-METHYLTRANSFERASE, MITOCHONDRIAL"/>
    <property type="match status" value="1"/>
</dbReference>
<dbReference type="EMBL" id="JACHJK010000021">
    <property type="protein sequence ID" value="MBB5932055.1"/>
    <property type="molecule type" value="Genomic_DNA"/>
</dbReference>
<evidence type="ECO:0000256" key="2">
    <source>
        <dbReference type="ARBA" id="ARBA00022679"/>
    </source>
</evidence>
<reference evidence="5 6" key="1">
    <citation type="submission" date="2020-08" db="EMBL/GenBank/DDBJ databases">
        <title>Genomic Encyclopedia of Type Strains, Phase III (KMG-III): the genomes of soil and plant-associated and newly described type strains.</title>
        <authorList>
            <person name="Whitman W."/>
        </authorList>
    </citation>
    <scope>NUCLEOTIDE SEQUENCE [LARGE SCALE GENOMIC DNA]</scope>
    <source>
        <strain evidence="5 6">CECT 3313</strain>
    </source>
</reference>
<sequence>MTEPVGAPDGPAAMTEVFDAVYRGESPFGKRPPWDIGAPQPAYVALEEAGLIGGAVLDAGCGTGEDALHVAGKGYAVTGLDLSPTAISLARDKAAARGLDAVFEVADALRLEGYEGRFDTVIDSGLAHTFEGDMLRSYAAALHRACRPGAVAHILSISDRGSAEMQTRLAEAIEEIPAPLPDDDEPPGLKRSADHLRDGFADGWTVESIDEALMRGVIPTTSELLDVHAWLGRFRRS</sequence>
<comment type="caution">
    <text evidence="5">The sequence shown here is derived from an EMBL/GenBank/DDBJ whole genome shotgun (WGS) entry which is preliminary data.</text>
</comment>
<organism evidence="5 6">
    <name type="scientific">Streptomyces echinatus</name>
    <dbReference type="NCBI Taxonomy" id="67293"/>
    <lineage>
        <taxon>Bacteria</taxon>
        <taxon>Bacillati</taxon>
        <taxon>Actinomycetota</taxon>
        <taxon>Actinomycetes</taxon>
        <taxon>Kitasatosporales</taxon>
        <taxon>Streptomycetaceae</taxon>
        <taxon>Streptomyces</taxon>
    </lineage>
</organism>
<evidence type="ECO:0000256" key="3">
    <source>
        <dbReference type="ARBA" id="ARBA00022691"/>
    </source>
</evidence>
<dbReference type="InterPro" id="IPR041698">
    <property type="entry name" value="Methyltransf_25"/>
</dbReference>
<keyword evidence="3" id="KW-0949">S-adenosyl-L-methionine</keyword>
<dbReference type="GO" id="GO:0032259">
    <property type="term" value="P:methylation"/>
    <property type="evidence" value="ECO:0007669"/>
    <property type="project" value="UniProtKB-KW"/>
</dbReference>
<keyword evidence="1 5" id="KW-0489">Methyltransferase</keyword>
<dbReference type="Gene3D" id="3.40.50.150">
    <property type="entry name" value="Vaccinia Virus protein VP39"/>
    <property type="match status" value="1"/>
</dbReference>
<dbReference type="InterPro" id="IPR029063">
    <property type="entry name" value="SAM-dependent_MTases_sf"/>
</dbReference>
<evidence type="ECO:0000259" key="4">
    <source>
        <dbReference type="Pfam" id="PF13649"/>
    </source>
</evidence>
<evidence type="ECO:0000313" key="6">
    <source>
        <dbReference type="Proteomes" id="UP000585836"/>
    </source>
</evidence>
<protein>
    <submittedName>
        <fullName evidence="5">SAM-dependent methyltransferase</fullName>
    </submittedName>
</protein>
<dbReference type="GO" id="GO:0008168">
    <property type="term" value="F:methyltransferase activity"/>
    <property type="evidence" value="ECO:0007669"/>
    <property type="project" value="UniProtKB-KW"/>
</dbReference>
<dbReference type="SUPFAM" id="SSF53335">
    <property type="entry name" value="S-adenosyl-L-methionine-dependent methyltransferases"/>
    <property type="match status" value="1"/>
</dbReference>
<evidence type="ECO:0000256" key="1">
    <source>
        <dbReference type="ARBA" id="ARBA00022603"/>
    </source>
</evidence>